<dbReference type="GO" id="GO:0020037">
    <property type="term" value="F:heme binding"/>
    <property type="evidence" value="ECO:0007669"/>
    <property type="project" value="InterPro"/>
</dbReference>
<gene>
    <name evidence="7" type="ORF">FME351_LOCUS20569</name>
    <name evidence="6" type="ORF">GRG538_LOCUS13861</name>
    <name evidence="5" type="ORF">TIS948_LOCUS3312</name>
</gene>
<evidence type="ECO:0000256" key="1">
    <source>
        <dbReference type="ARBA" id="ARBA00022448"/>
    </source>
</evidence>
<evidence type="ECO:0000313" key="6">
    <source>
        <dbReference type="EMBL" id="CAF3446010.1"/>
    </source>
</evidence>
<accession>A0A817M236</accession>
<name>A0A817M236_9BILA</name>
<dbReference type="InterPro" id="IPR012292">
    <property type="entry name" value="Globin/Proto"/>
</dbReference>
<keyword evidence="3" id="KW-0479">Metal-binding</keyword>
<reference evidence="5" key="1">
    <citation type="submission" date="2021-02" db="EMBL/GenBank/DDBJ databases">
        <authorList>
            <person name="Nowell W R."/>
        </authorList>
    </citation>
    <scope>NUCLEOTIDE SEQUENCE</scope>
</reference>
<dbReference type="EMBL" id="CAJNYT010002073">
    <property type="protein sequence ID" value="CAF3446010.1"/>
    <property type="molecule type" value="Genomic_DNA"/>
</dbReference>
<dbReference type="AlphaFoldDB" id="A0A817M236"/>
<dbReference type="EMBL" id="CAJNXB010000225">
    <property type="protein sequence ID" value="CAF3037142.1"/>
    <property type="molecule type" value="Genomic_DNA"/>
</dbReference>
<evidence type="ECO:0000256" key="4">
    <source>
        <dbReference type="ARBA" id="ARBA00023004"/>
    </source>
</evidence>
<evidence type="ECO:0000256" key="3">
    <source>
        <dbReference type="ARBA" id="ARBA00022723"/>
    </source>
</evidence>
<dbReference type="OrthoDB" id="9972615at2759"/>
<evidence type="ECO:0000313" key="8">
    <source>
        <dbReference type="Proteomes" id="UP000663825"/>
    </source>
</evidence>
<dbReference type="Proteomes" id="UP000663872">
    <property type="component" value="Unassembled WGS sequence"/>
</dbReference>
<dbReference type="InterPro" id="IPR044399">
    <property type="entry name" value="Mb-like_M"/>
</dbReference>
<dbReference type="GO" id="GO:0046872">
    <property type="term" value="F:metal ion binding"/>
    <property type="evidence" value="ECO:0007669"/>
    <property type="project" value="UniProtKB-KW"/>
</dbReference>
<dbReference type="GO" id="GO:0019825">
    <property type="term" value="F:oxygen binding"/>
    <property type="evidence" value="ECO:0007669"/>
    <property type="project" value="InterPro"/>
</dbReference>
<dbReference type="EMBL" id="CAJNYU010002662">
    <property type="protein sequence ID" value="CAF3573353.1"/>
    <property type="molecule type" value="Genomic_DNA"/>
</dbReference>
<keyword evidence="4" id="KW-0408">Iron</keyword>
<sequence>MGCFHSSIRRISNDSIFDSNDILHLTQSWNIIKTHNLQKFAQAVLIKITNQNPLLRKFWMSKVSVDGNNYDYSQHDSCLRNDISWHIGLRDQSIQFVSILDKLISVIHDENHLKTEIRSLNIPDDFFRIEHNLLVTMTNCLLKNVRDHCQTFNYDFTDSLEQVWNKFFMFIVQNMKIK</sequence>
<organism evidence="5 8">
    <name type="scientific">Rotaria socialis</name>
    <dbReference type="NCBI Taxonomy" id="392032"/>
    <lineage>
        <taxon>Eukaryota</taxon>
        <taxon>Metazoa</taxon>
        <taxon>Spiralia</taxon>
        <taxon>Gnathifera</taxon>
        <taxon>Rotifera</taxon>
        <taxon>Eurotatoria</taxon>
        <taxon>Bdelloidea</taxon>
        <taxon>Philodinida</taxon>
        <taxon>Philodinidae</taxon>
        <taxon>Rotaria</taxon>
    </lineage>
</organism>
<proteinExistence type="predicted"/>
<dbReference type="Proteomes" id="UP000663869">
    <property type="component" value="Unassembled WGS sequence"/>
</dbReference>
<evidence type="ECO:0000313" key="7">
    <source>
        <dbReference type="EMBL" id="CAF3573353.1"/>
    </source>
</evidence>
<dbReference type="CDD" id="cd01040">
    <property type="entry name" value="Mb-like"/>
    <property type="match status" value="1"/>
</dbReference>
<evidence type="ECO:0000256" key="2">
    <source>
        <dbReference type="ARBA" id="ARBA00022617"/>
    </source>
</evidence>
<dbReference type="SUPFAM" id="SSF46458">
    <property type="entry name" value="Globin-like"/>
    <property type="match status" value="1"/>
</dbReference>
<comment type="caution">
    <text evidence="5">The sequence shown here is derived from an EMBL/GenBank/DDBJ whole genome shotgun (WGS) entry which is preliminary data.</text>
</comment>
<evidence type="ECO:0000313" key="5">
    <source>
        <dbReference type="EMBL" id="CAF3037142.1"/>
    </source>
</evidence>
<keyword evidence="2" id="KW-0349">Heme</keyword>
<dbReference type="InterPro" id="IPR009050">
    <property type="entry name" value="Globin-like_sf"/>
</dbReference>
<protein>
    <submittedName>
        <fullName evidence="5">Uncharacterized protein</fullName>
    </submittedName>
</protein>
<dbReference type="Proteomes" id="UP000663825">
    <property type="component" value="Unassembled WGS sequence"/>
</dbReference>
<dbReference type="Gene3D" id="1.10.490.10">
    <property type="entry name" value="Globins"/>
    <property type="match status" value="1"/>
</dbReference>
<keyword evidence="1" id="KW-0813">Transport</keyword>